<feature type="region of interest" description="Disordered" evidence="1">
    <location>
        <begin position="260"/>
        <end position="297"/>
    </location>
</feature>
<feature type="compositionally biased region" description="Gly residues" evidence="1">
    <location>
        <begin position="754"/>
        <end position="765"/>
    </location>
</feature>
<feature type="region of interest" description="Disordered" evidence="1">
    <location>
        <begin position="737"/>
        <end position="788"/>
    </location>
</feature>
<feature type="compositionally biased region" description="Low complexity" evidence="1">
    <location>
        <begin position="766"/>
        <end position="781"/>
    </location>
</feature>
<evidence type="ECO:0000256" key="1">
    <source>
        <dbReference type="SAM" id="MobiDB-lite"/>
    </source>
</evidence>
<evidence type="ECO:0000313" key="2">
    <source>
        <dbReference type="EMBL" id="RVX73946.1"/>
    </source>
</evidence>
<reference evidence="2 3" key="1">
    <citation type="submission" date="2017-03" db="EMBL/GenBank/DDBJ databases">
        <title>Genomes of endolithic fungi from Antarctica.</title>
        <authorList>
            <person name="Coleine C."/>
            <person name="Masonjones S."/>
            <person name="Stajich J.E."/>
        </authorList>
    </citation>
    <scope>NUCLEOTIDE SEQUENCE [LARGE SCALE GENOMIC DNA]</scope>
    <source>
        <strain evidence="2 3">CCFEE 6314</strain>
    </source>
</reference>
<gene>
    <name evidence="2" type="ORF">B0A52_02836</name>
</gene>
<evidence type="ECO:0000313" key="3">
    <source>
        <dbReference type="Proteomes" id="UP000288859"/>
    </source>
</evidence>
<dbReference type="OrthoDB" id="6339427at2759"/>
<feature type="compositionally biased region" description="Gly residues" evidence="1">
    <location>
        <begin position="601"/>
        <end position="613"/>
    </location>
</feature>
<proteinExistence type="predicted"/>
<dbReference type="EMBL" id="NAJM01000006">
    <property type="protein sequence ID" value="RVX73946.1"/>
    <property type="molecule type" value="Genomic_DNA"/>
</dbReference>
<dbReference type="AlphaFoldDB" id="A0A438NE18"/>
<sequence length="802" mass="88071">MSSSSSALQSISDSDLSDPPSDIDDLELNFDSGAIKRTTNSHWRSSPAMPKNKGKGKKPAKRAFDEISPLDQEDEDTFLPNCLARLSIKKPRLDRDLSAIERLPNEVIHLERTAGEEHAEFAIAYKLRRHVLGNFVAFKKHDDPRLRLQLDIIHDMILESYHKPKDQSKQPTRSRNLAAFDSPQNSPWMQKFLSALVFPAPGNGQPHALFDTLQVVCSHLLLSPTSKMAHVTGAARDTYDMARVYLWKLPLTTLYQRIEEEAKPEPPKNIKARKGPNGRRSMFPNLKRPNSKAKPEGPKIRYELDMHSILHIRNFWHRHLIGEGQCEISQAGTSWTGEKTTYAHMARALSQAGFAPKAWEKSLRDQSSSGDFATQWYGHYSCMHPWPKSQWDLDDRQTSAQDWDSVDPLKIELTTSKSNSEDGFWPPIFSCIPAFDRTMPDANSPDSKCTVFKGLATFIELATLGSKLPSTIGPALKYHPYLSLRVRGVVHPIGNQPPKPEDAACVTGASGVFDEQDENHRQIPGWNRVVMVMYRYSPRYLVQVLEHAEENYGDAFGVAVTAQMNMATAAAAAPAPAVQQQAQQPNTTQGQPQNTIAADGVGAGAGPGPGADSGIGNTAAPANNILNNATTVNNILNNAGANAAGLDDEEIERLIQEHLETKLTTDPGYPNMKPEEIMTMESNFHADYELDWADIHYAYAYEGVVCPGGKIMMGRWWRCGGVGAGVGLEIDELGYSVDRPEDDQDDQAADGNASGSGGGDGGGGQSSASGASSSQTSNSAAARRRRSVKNVKLERGPFAFWS</sequence>
<comment type="caution">
    <text evidence="2">The sequence shown here is derived from an EMBL/GenBank/DDBJ whole genome shotgun (WGS) entry which is preliminary data.</text>
</comment>
<name>A0A438NE18_EXOME</name>
<protein>
    <submittedName>
        <fullName evidence="2">Uncharacterized protein</fullName>
    </submittedName>
</protein>
<organism evidence="2 3">
    <name type="scientific">Exophiala mesophila</name>
    <name type="common">Black yeast-like fungus</name>
    <dbReference type="NCBI Taxonomy" id="212818"/>
    <lineage>
        <taxon>Eukaryota</taxon>
        <taxon>Fungi</taxon>
        <taxon>Dikarya</taxon>
        <taxon>Ascomycota</taxon>
        <taxon>Pezizomycotina</taxon>
        <taxon>Eurotiomycetes</taxon>
        <taxon>Chaetothyriomycetidae</taxon>
        <taxon>Chaetothyriales</taxon>
        <taxon>Herpotrichiellaceae</taxon>
        <taxon>Exophiala</taxon>
    </lineage>
</organism>
<accession>A0A438NE18</accession>
<dbReference type="Proteomes" id="UP000288859">
    <property type="component" value="Unassembled WGS sequence"/>
</dbReference>
<feature type="compositionally biased region" description="Low complexity" evidence="1">
    <location>
        <begin position="1"/>
        <end position="20"/>
    </location>
</feature>
<dbReference type="VEuPathDB" id="FungiDB:PV10_02409"/>
<feature type="compositionally biased region" description="Low complexity" evidence="1">
    <location>
        <begin position="577"/>
        <end position="600"/>
    </location>
</feature>
<feature type="region of interest" description="Disordered" evidence="1">
    <location>
        <begin position="1"/>
        <end position="61"/>
    </location>
</feature>
<feature type="region of interest" description="Disordered" evidence="1">
    <location>
        <begin position="577"/>
        <end position="616"/>
    </location>
</feature>
<feature type="compositionally biased region" description="Basic residues" evidence="1">
    <location>
        <begin position="52"/>
        <end position="61"/>
    </location>
</feature>